<dbReference type="AlphaFoldDB" id="A0A812TK05"/>
<comment type="caution">
    <text evidence="3">The sequence shown here is derived from an EMBL/GenBank/DDBJ whole genome shotgun (WGS) entry which is preliminary data.</text>
</comment>
<evidence type="ECO:0000313" key="3">
    <source>
        <dbReference type="EMBL" id="CAE7530084.1"/>
    </source>
</evidence>
<reference evidence="3" key="1">
    <citation type="submission" date="2021-02" db="EMBL/GenBank/DDBJ databases">
        <authorList>
            <person name="Dougan E. K."/>
            <person name="Rhodes N."/>
            <person name="Thang M."/>
            <person name="Chan C."/>
        </authorList>
    </citation>
    <scope>NUCLEOTIDE SEQUENCE</scope>
</reference>
<dbReference type="Pfam" id="PF13812">
    <property type="entry name" value="PPR_3"/>
    <property type="match status" value="1"/>
</dbReference>
<dbReference type="PANTHER" id="PTHR47447">
    <property type="entry name" value="OS03G0856100 PROTEIN"/>
    <property type="match status" value="1"/>
</dbReference>
<dbReference type="PANTHER" id="PTHR47447:SF17">
    <property type="entry name" value="OS12G0638900 PROTEIN"/>
    <property type="match status" value="1"/>
</dbReference>
<protein>
    <recommendedName>
        <fullName evidence="5">Pentacotripeptide-repeat region of PRORP domain-containing protein</fullName>
    </recommendedName>
</protein>
<evidence type="ECO:0008006" key="5">
    <source>
        <dbReference type="Google" id="ProtNLM"/>
    </source>
</evidence>
<feature type="region of interest" description="Disordered" evidence="2">
    <location>
        <begin position="73"/>
        <end position="95"/>
    </location>
</feature>
<keyword evidence="4" id="KW-1185">Reference proteome</keyword>
<accession>A0A812TK05</accession>
<dbReference type="Gene3D" id="1.25.40.10">
    <property type="entry name" value="Tetratricopeptide repeat domain"/>
    <property type="match status" value="1"/>
</dbReference>
<evidence type="ECO:0000256" key="1">
    <source>
        <dbReference type="ARBA" id="ARBA00022737"/>
    </source>
</evidence>
<dbReference type="Proteomes" id="UP000604046">
    <property type="component" value="Unassembled WGS sequence"/>
</dbReference>
<evidence type="ECO:0000313" key="4">
    <source>
        <dbReference type="Proteomes" id="UP000604046"/>
    </source>
</evidence>
<dbReference type="OrthoDB" id="448768at2759"/>
<dbReference type="EMBL" id="CAJNDS010002572">
    <property type="protein sequence ID" value="CAE7530084.1"/>
    <property type="molecule type" value="Genomic_DNA"/>
</dbReference>
<proteinExistence type="predicted"/>
<sequence>MLDADGILLQPLRSCLPQASQPGRTATQSLELGQGLRRVARGQSGLKSFCVLWAVGASALLWGKPSIQFSSAVPEHRRNASNEAGPGRPRKPSRFYTSAASQSSTDYLLTKGEARLLQQVNEAATRSDWQRIQQLRATSKVHKTPFFDVEMNAALGCGQYRAGVALYERLCNLELNKEVLTFNLALKLYGKTGNWSSVKQVWQEARAAYRMDETMAAARLVAAADEGDIRTAAEVLDEMVQMNLSADVGHFTSALRACTAAEHKAYNAAMFLFNSMLNMSLTPDVQVFTALISTFAGRPVSDFQRIRHEMDELGVQPTWLFADAYLKALFSVPQKDRRLSLAELAELLSGLSTEHLQEAVLALSKFEAVEKEWSAFCQVSKLALRRHGL</sequence>
<keyword evidence="1" id="KW-0677">Repeat</keyword>
<gene>
    <name evidence="3" type="ORF">SNAT2548_LOCUS29685</name>
</gene>
<dbReference type="InterPro" id="IPR002885">
    <property type="entry name" value="PPR_rpt"/>
</dbReference>
<dbReference type="InterPro" id="IPR011990">
    <property type="entry name" value="TPR-like_helical_dom_sf"/>
</dbReference>
<evidence type="ECO:0000256" key="2">
    <source>
        <dbReference type="SAM" id="MobiDB-lite"/>
    </source>
</evidence>
<name>A0A812TK05_9DINO</name>
<organism evidence="3 4">
    <name type="scientific">Symbiodinium natans</name>
    <dbReference type="NCBI Taxonomy" id="878477"/>
    <lineage>
        <taxon>Eukaryota</taxon>
        <taxon>Sar</taxon>
        <taxon>Alveolata</taxon>
        <taxon>Dinophyceae</taxon>
        <taxon>Suessiales</taxon>
        <taxon>Symbiodiniaceae</taxon>
        <taxon>Symbiodinium</taxon>
    </lineage>
</organism>